<keyword evidence="1" id="KW-1133">Transmembrane helix</keyword>
<dbReference type="KEGG" id="hlr:HALLA_20205"/>
<evidence type="ECO:0000256" key="1">
    <source>
        <dbReference type="SAM" id="Phobius"/>
    </source>
</evidence>
<feature type="transmembrane region" description="Helical" evidence="1">
    <location>
        <begin position="21"/>
        <end position="43"/>
    </location>
</feature>
<feature type="transmembrane region" description="Helical" evidence="1">
    <location>
        <begin position="126"/>
        <end position="150"/>
    </location>
</feature>
<name>W0JUG3_9EURY</name>
<dbReference type="RefSeq" id="WP_339325767.1">
    <property type="nucleotide sequence ID" value="NZ_CP007058.1"/>
</dbReference>
<dbReference type="HOGENOM" id="CLU_1736351_0_0_2"/>
<protein>
    <submittedName>
        <fullName evidence="2">Uncharacterized protein</fullName>
    </submittedName>
</protein>
<dbReference type="AlphaFoldDB" id="W0JUG3"/>
<feature type="transmembrane region" description="Helical" evidence="1">
    <location>
        <begin position="101"/>
        <end position="120"/>
    </location>
</feature>
<keyword evidence="1" id="KW-0812">Transmembrane</keyword>
<keyword evidence="1" id="KW-0472">Membrane</keyword>
<dbReference type="eggNOG" id="arCOG09090">
    <property type="taxonomic scope" value="Archaea"/>
</dbReference>
<keyword evidence="3" id="KW-1185">Reference proteome</keyword>
<reference evidence="2 3" key="1">
    <citation type="submission" date="2014-01" db="EMBL/GenBank/DDBJ databases">
        <authorList>
            <consortium name="DOE Joint Genome Institute"/>
            <person name="Anderson I."/>
            <person name="Huntemann M."/>
            <person name="Han J."/>
            <person name="Chen A."/>
            <person name="Kyrpides N."/>
            <person name="Mavromatis K."/>
            <person name="Markowitz V."/>
            <person name="Palaniappan K."/>
            <person name="Ivanova N."/>
            <person name="Schaumberg A."/>
            <person name="Pati A."/>
            <person name="Liolios K."/>
            <person name="Nordberg H.P."/>
            <person name="Cantor M.N."/>
            <person name="Hua S.X."/>
            <person name="Woyke T."/>
        </authorList>
    </citation>
    <scope>NUCLEOTIDE SEQUENCE [LARGE SCALE GENOMIC DNA]</scope>
    <source>
        <strain evidence="2 3">XH-48</strain>
        <plasmid evidence="3">4</plasmid>
    </source>
</reference>
<keyword evidence="2" id="KW-0614">Plasmid</keyword>
<proteinExistence type="predicted"/>
<evidence type="ECO:0000313" key="3">
    <source>
        <dbReference type="Proteomes" id="UP000019024"/>
    </source>
</evidence>
<evidence type="ECO:0000313" key="2">
    <source>
        <dbReference type="EMBL" id="AHG02226.1"/>
    </source>
</evidence>
<dbReference type="Pfam" id="PF20587">
    <property type="entry name" value="DUF6789"/>
    <property type="match status" value="1"/>
</dbReference>
<organism evidence="2 3">
    <name type="scientific">Halostagnicola larsenii XH-48</name>
    <dbReference type="NCBI Taxonomy" id="797299"/>
    <lineage>
        <taxon>Archaea</taxon>
        <taxon>Methanobacteriati</taxon>
        <taxon>Methanobacteriota</taxon>
        <taxon>Stenosarchaea group</taxon>
        <taxon>Halobacteria</taxon>
        <taxon>Halobacteriales</taxon>
        <taxon>Natrialbaceae</taxon>
        <taxon>Halostagnicola</taxon>
    </lineage>
</organism>
<sequence length="156" mass="16985">MSELADHTDERTGRSHRSMKRLTRAIAAGIAATTVMSLMLLMLEVQTRSEMEIFSVIARFIGTPNSPTIGFVLFAIAGSVAWPLLFLALEPYLPRGPDPAARGVVFATILWVPFVITGRGDISGPLVVLFGAYTLFAHWVYGFTLGAVYGRLSNQP</sequence>
<dbReference type="PATRIC" id="fig|797299.3.peg.3905"/>
<geneLocation type="plasmid" evidence="2">
    <name>unnamed</name>
</geneLocation>
<dbReference type="GeneID" id="25147564"/>
<gene>
    <name evidence="2" type="ORF">HALLA_20205</name>
</gene>
<feature type="transmembrane region" description="Helical" evidence="1">
    <location>
        <begin position="69"/>
        <end position="89"/>
    </location>
</feature>
<dbReference type="InterPro" id="IPR046739">
    <property type="entry name" value="DUF6789"/>
</dbReference>
<accession>W0JUG3</accession>
<dbReference type="EMBL" id="CP007058">
    <property type="protein sequence ID" value="AHG02226.1"/>
    <property type="molecule type" value="Genomic_DNA"/>
</dbReference>
<dbReference type="Proteomes" id="UP000019024">
    <property type="component" value="Plasmid unnamed3"/>
</dbReference>